<dbReference type="GO" id="GO:0016020">
    <property type="term" value="C:membrane"/>
    <property type="evidence" value="ECO:0007669"/>
    <property type="project" value="TreeGrafter"/>
</dbReference>
<feature type="signal peptide" evidence="4">
    <location>
        <begin position="1"/>
        <end position="23"/>
    </location>
</feature>
<dbReference type="AlphaFoldDB" id="A0A414FNC1"/>
<accession>A0A414FNC1</accession>
<dbReference type="Pfam" id="PF13859">
    <property type="entry name" value="BNR_3"/>
    <property type="match status" value="1"/>
</dbReference>
<name>A0A414FNC1_9BACE</name>
<dbReference type="RefSeq" id="WP_122264307.1">
    <property type="nucleotide sequence ID" value="NZ_QSJD01000006.1"/>
</dbReference>
<evidence type="ECO:0000256" key="4">
    <source>
        <dbReference type="SAM" id="SignalP"/>
    </source>
</evidence>
<gene>
    <name evidence="7" type="ORF">DW794_05890</name>
</gene>
<dbReference type="InterPro" id="IPR026856">
    <property type="entry name" value="Sialidase_fam"/>
</dbReference>
<evidence type="ECO:0000259" key="5">
    <source>
        <dbReference type="Pfam" id="PF13859"/>
    </source>
</evidence>
<protein>
    <recommendedName>
        <fullName evidence="3">exo-alpha-sialidase</fullName>
        <ecNumber evidence="3">3.2.1.18</ecNumber>
    </recommendedName>
</protein>
<evidence type="ECO:0000259" key="6">
    <source>
        <dbReference type="Pfam" id="PF14873"/>
    </source>
</evidence>
<dbReference type="GO" id="GO:0006689">
    <property type="term" value="P:ganglioside catabolic process"/>
    <property type="evidence" value="ECO:0007669"/>
    <property type="project" value="TreeGrafter"/>
</dbReference>
<dbReference type="GO" id="GO:0005737">
    <property type="term" value="C:cytoplasm"/>
    <property type="evidence" value="ECO:0007669"/>
    <property type="project" value="TreeGrafter"/>
</dbReference>
<keyword evidence="4" id="KW-0732">Signal</keyword>
<dbReference type="InterPro" id="IPR029456">
    <property type="entry name" value="Sialidase_N"/>
</dbReference>
<evidence type="ECO:0000313" key="8">
    <source>
        <dbReference type="Proteomes" id="UP000284689"/>
    </source>
</evidence>
<comment type="similarity">
    <text evidence="2">Belongs to the glycosyl hydrolase 33 family.</text>
</comment>
<dbReference type="Gene3D" id="2.120.10.10">
    <property type="match status" value="1"/>
</dbReference>
<dbReference type="PANTHER" id="PTHR10628:SF30">
    <property type="entry name" value="EXO-ALPHA-SIALIDASE"/>
    <property type="match status" value="1"/>
</dbReference>
<dbReference type="InterPro" id="IPR036278">
    <property type="entry name" value="Sialidase_sf"/>
</dbReference>
<feature type="domain" description="Sialidase" evidence="5">
    <location>
        <begin position="206"/>
        <end position="479"/>
    </location>
</feature>
<comment type="catalytic activity">
    <reaction evidence="1">
        <text>Hydrolysis of alpha-(2-&gt;3)-, alpha-(2-&gt;6)-, alpha-(2-&gt;8)- glycosidic linkages of terminal sialic acid residues in oligosaccharides, glycoproteins, glycolipids, colominic acid and synthetic substrates.</text>
        <dbReference type="EC" id="3.2.1.18"/>
    </reaction>
</comment>
<dbReference type="SUPFAM" id="SSF50939">
    <property type="entry name" value="Sialidases"/>
    <property type="match status" value="1"/>
</dbReference>
<dbReference type="InterPro" id="IPR011040">
    <property type="entry name" value="Sialidase"/>
</dbReference>
<proteinExistence type="inferred from homology"/>
<feature type="domain" description="Sialidase N-terminal" evidence="6">
    <location>
        <begin position="31"/>
        <end position="174"/>
    </location>
</feature>
<evidence type="ECO:0000256" key="2">
    <source>
        <dbReference type="ARBA" id="ARBA00009348"/>
    </source>
</evidence>
<sequence length="558" mass="61641">MKKGINKYWFCLVFLLYCLSGNAEDLVAHVYDAELPVLINKIDNLVCEVMIESELGGEVLNEFTFIQEGILPVAGMNGCVYYSGTSSAMNSRTPSQAIRNGVMTYGGSQSYYCHPAYSIKKCEQSLSTENVFPVRTKLVRGQNYFWVSLRLVSQTSLNTSFSISVKRVKVNGKEISVRDVKKKTITHYVGIAVRQAGDDNVHSYRIPGLVTTNNGTLLGVYDVRHQTNIDLQEDIDIGMSRSTDGGQSWEPMKIIMDMGEYNGLPQGQNGIGDPAILVDERSNTIWTSAVWVHGLANARAWRNVKPGMTPEDGTGQLILVKSTDDGKTWSSPINITSQVKSKDMTMLLQGPGRGITTHDGTLVFPVQYKSVNRQLRGEIAIIYSKDGGKSWHRSNAVSTEELVSEPQIAEVIPGTLMINARTSAPCRFVAVSTDLGMNWRKHSSSGCELIEPGCMGSLLHIKADRNILGKNILLFSNPNTPAMSPSMSGRKNLTIKASLDAGITWPLEYQINLDEEQGWGYSCLTQIDKETVGILYEGSTAQMVFQKIRLKDLIRNNL</sequence>
<evidence type="ECO:0000256" key="3">
    <source>
        <dbReference type="ARBA" id="ARBA00012733"/>
    </source>
</evidence>
<reference evidence="7 8" key="1">
    <citation type="submission" date="2018-08" db="EMBL/GenBank/DDBJ databases">
        <title>A genome reference for cultivated species of the human gut microbiota.</title>
        <authorList>
            <person name="Zou Y."/>
            <person name="Xue W."/>
            <person name="Luo G."/>
        </authorList>
    </citation>
    <scope>NUCLEOTIDE SEQUENCE [LARGE SCALE GENOMIC DNA]</scope>
    <source>
        <strain evidence="7 8">AM31-16AC</strain>
    </source>
</reference>
<dbReference type="GO" id="GO:0004308">
    <property type="term" value="F:exo-alpha-sialidase activity"/>
    <property type="evidence" value="ECO:0007669"/>
    <property type="project" value="UniProtKB-EC"/>
</dbReference>
<dbReference type="Proteomes" id="UP000284689">
    <property type="component" value="Unassembled WGS sequence"/>
</dbReference>
<dbReference type="PANTHER" id="PTHR10628">
    <property type="entry name" value="SIALIDASE"/>
    <property type="match status" value="1"/>
</dbReference>
<dbReference type="EMBL" id="QSJD01000006">
    <property type="protein sequence ID" value="RHD51104.1"/>
    <property type="molecule type" value="Genomic_DNA"/>
</dbReference>
<dbReference type="GO" id="GO:0009313">
    <property type="term" value="P:oligosaccharide catabolic process"/>
    <property type="evidence" value="ECO:0007669"/>
    <property type="project" value="TreeGrafter"/>
</dbReference>
<dbReference type="CDD" id="cd15482">
    <property type="entry name" value="Sialidase_non-viral"/>
    <property type="match status" value="1"/>
</dbReference>
<comment type="caution">
    <text evidence="7">The sequence shown here is derived from an EMBL/GenBank/DDBJ whole genome shotgun (WGS) entry which is preliminary data.</text>
</comment>
<dbReference type="Gene3D" id="2.60.40.1290">
    <property type="match status" value="1"/>
</dbReference>
<dbReference type="EC" id="3.2.1.18" evidence="3"/>
<feature type="chain" id="PRO_5019089456" description="exo-alpha-sialidase" evidence="4">
    <location>
        <begin position="24"/>
        <end position="558"/>
    </location>
</feature>
<organism evidence="7 8">
    <name type="scientific">Bacteroides caccae</name>
    <dbReference type="NCBI Taxonomy" id="47678"/>
    <lineage>
        <taxon>Bacteria</taxon>
        <taxon>Pseudomonadati</taxon>
        <taxon>Bacteroidota</taxon>
        <taxon>Bacteroidia</taxon>
        <taxon>Bacteroidales</taxon>
        <taxon>Bacteroidaceae</taxon>
        <taxon>Bacteroides</taxon>
    </lineage>
</organism>
<dbReference type="Pfam" id="PF14873">
    <property type="entry name" value="BNR_assoc_N"/>
    <property type="match status" value="1"/>
</dbReference>
<evidence type="ECO:0000256" key="1">
    <source>
        <dbReference type="ARBA" id="ARBA00000427"/>
    </source>
</evidence>
<evidence type="ECO:0000313" key="7">
    <source>
        <dbReference type="EMBL" id="RHD51104.1"/>
    </source>
</evidence>